<dbReference type="EMBL" id="JAWDIE010000005">
    <property type="protein sequence ID" value="MEJ7137739.1"/>
    <property type="molecule type" value="Genomic_DNA"/>
</dbReference>
<keyword evidence="1" id="KW-0489">Methyltransferase</keyword>
<sequence length="224" mass="24422">MSTPMTPEAREQARYHMIEQQIRPWNVLDEAVLATLSRVHREDFVPPAQRELALMDCELPLDDGQIMLSPKVQARLVHDTVTALVPTARRILLIGAGTGYMVALLADLGCEVLATEQSPALLKQAEKNLRGSRVRLQAGSAIPSEGNGFDAVLLAGSLPSIPDALWATLHPNGLIVGIVGRVADPLMVASRLRRVDGRVRSEPLFETWAPALLGLVAEPREFVF</sequence>
<evidence type="ECO:0000313" key="1">
    <source>
        <dbReference type="EMBL" id="MEJ7137739.1"/>
    </source>
</evidence>
<evidence type="ECO:0000313" key="2">
    <source>
        <dbReference type="Proteomes" id="UP001364695"/>
    </source>
</evidence>
<name>A0ACC6P0H5_9BURK</name>
<keyword evidence="2" id="KW-1185">Reference proteome</keyword>
<reference evidence="1" key="1">
    <citation type="submission" date="2023-10" db="EMBL/GenBank/DDBJ databases">
        <title>Amphibacter perezi, gen. nov., sp. nov. a novel taxa of the family Comamonadaceae, class Betaproteobacteria isolated from the skin microbiota of Pelophylax perezi from different populations.</title>
        <authorList>
            <person name="Costa S."/>
            <person name="Proenca D.N."/>
            <person name="Lopes I."/>
            <person name="Morais P.V."/>
        </authorList>
    </citation>
    <scope>NUCLEOTIDE SEQUENCE</scope>
    <source>
        <strain evidence="1">SL12-8</strain>
    </source>
</reference>
<gene>
    <name evidence="1" type="ORF">RV045_04735</name>
</gene>
<comment type="caution">
    <text evidence="1">The sequence shown here is derived from an EMBL/GenBank/DDBJ whole genome shotgun (WGS) entry which is preliminary data.</text>
</comment>
<proteinExistence type="predicted"/>
<dbReference type="Proteomes" id="UP001364695">
    <property type="component" value="Unassembled WGS sequence"/>
</dbReference>
<keyword evidence="1" id="KW-0808">Transferase</keyword>
<accession>A0ACC6P0H5</accession>
<organism evidence="1 2">
    <name type="scientific">Amphibiibacter pelophylacis</name>
    <dbReference type="NCBI Taxonomy" id="1799477"/>
    <lineage>
        <taxon>Bacteria</taxon>
        <taxon>Pseudomonadati</taxon>
        <taxon>Pseudomonadota</taxon>
        <taxon>Betaproteobacteria</taxon>
        <taxon>Burkholderiales</taxon>
        <taxon>Sphaerotilaceae</taxon>
        <taxon>Amphibiibacter</taxon>
    </lineage>
</organism>
<protein>
    <submittedName>
        <fullName evidence="1">Methyltransferase domain-containing protein</fullName>
    </submittedName>
</protein>